<name>A0A9Q0RUA8_9DIPT</name>
<dbReference type="Proteomes" id="UP001151699">
    <property type="component" value="Unassembled WGS sequence"/>
</dbReference>
<evidence type="ECO:0000313" key="3">
    <source>
        <dbReference type="Proteomes" id="UP001151699"/>
    </source>
</evidence>
<keyword evidence="3" id="KW-1185">Reference proteome</keyword>
<feature type="compositionally biased region" description="Low complexity" evidence="1">
    <location>
        <begin position="10"/>
        <end position="23"/>
    </location>
</feature>
<accession>A0A9Q0RUA8</accession>
<feature type="compositionally biased region" description="Polar residues" evidence="1">
    <location>
        <begin position="440"/>
        <end position="454"/>
    </location>
</feature>
<feature type="compositionally biased region" description="Polar residues" evidence="1">
    <location>
        <begin position="461"/>
        <end position="483"/>
    </location>
</feature>
<dbReference type="OrthoDB" id="5877502at2759"/>
<gene>
    <name evidence="2" type="ORF">Bhyg_16134</name>
</gene>
<protein>
    <submittedName>
        <fullName evidence="2">Uncharacterized protein</fullName>
    </submittedName>
</protein>
<proteinExistence type="predicted"/>
<dbReference type="AlphaFoldDB" id="A0A9Q0RUA8"/>
<feature type="region of interest" description="Disordered" evidence="1">
    <location>
        <begin position="772"/>
        <end position="813"/>
    </location>
</feature>
<comment type="caution">
    <text evidence="2">The sequence shown here is derived from an EMBL/GenBank/DDBJ whole genome shotgun (WGS) entry which is preliminary data.</text>
</comment>
<feature type="region of interest" description="Disordered" evidence="1">
    <location>
        <begin position="583"/>
        <end position="655"/>
    </location>
</feature>
<dbReference type="EMBL" id="WJQU01003282">
    <property type="protein sequence ID" value="KAJ6626132.1"/>
    <property type="molecule type" value="Genomic_DNA"/>
</dbReference>
<reference evidence="2" key="1">
    <citation type="submission" date="2022-07" db="EMBL/GenBank/DDBJ databases">
        <authorList>
            <person name="Trinca V."/>
            <person name="Uliana J.V.C."/>
            <person name="Torres T.T."/>
            <person name="Ward R.J."/>
            <person name="Monesi N."/>
        </authorList>
    </citation>
    <scope>NUCLEOTIDE SEQUENCE</scope>
    <source>
        <strain evidence="2">HSMRA1968</strain>
        <tissue evidence="2">Whole embryos</tissue>
    </source>
</reference>
<sequence length="813" mass="92062">MGNRSDRNSLDSISSASSASISKSPRRHRRVIGTIDLRSRSRSGSISPSRHEDTNKSKKTQMLPTPKELAAQSDHIARERYKWEKYRCMVELAMPELNKALEDHEKSPEKHPLYPTEWKKFWNRRYKELQAEKKDPNKHDFKPEWIIFWTRRLKELHNENVEKKKAEIRKKLNLPADGVERTDELKEQYTLKCKRSPVRTEETSRSPSHHGYHGYDYYRHGVPREPLDEWGRPIYPYSAPRPASYYAYKAPPPETHHCEEVEDEPLTVVSVLRLLTALEEKLGSLGPKVIDLLAKALALEKVKANSADDILINEDNCVIFETIKEKLKGQLIAGVIEPNKINAVKRAVKNVAAIIHLVSKKSKETPPEETAKTAVEPIITTNTTATAAVAAVDATDKATIAKNIAAALIKQGKTDITTEQLEELINVYTQMAQKAKESNEPVTTAQFLQDSGNSPEEDDTNQSSTASTTSKVIDNTVVPSPENQNDEPLPSQEDEEDDSPNVLESLTDSDLQTLLQNFKDLSTEEQQHLIAYLKKLESSEPLRVEKLRKFVNVDVTKPDDEVVTAKNDKVNFASSRAAKPVLKPTDNIFFDDEDDPPPQPKRIVDSDDEDDYSFDDVFRAASNNVKEKSNSRSGNDEQNEDSESSSNESTSTQKLSLSIADTQNLIANLMGSFQKNVKDMASTSAKVNAAPVQVQNETQTKSVPFYQQQSTYYDEPMNGMQSTSAATSLYDTNQGSYNNMPYFQQGYGQMPQNTQNQAYPIQYPNIGNPHQNQQNYCNPMMQHNSMDNQPPLWNNNQRPNNSMQRNQQRFKKR</sequence>
<evidence type="ECO:0000256" key="1">
    <source>
        <dbReference type="SAM" id="MobiDB-lite"/>
    </source>
</evidence>
<feature type="compositionally biased region" description="Polar residues" evidence="1">
    <location>
        <begin position="772"/>
        <end position="807"/>
    </location>
</feature>
<feature type="region of interest" description="Disordered" evidence="1">
    <location>
        <begin position="1"/>
        <end position="68"/>
    </location>
</feature>
<feature type="non-terminal residue" evidence="2">
    <location>
        <position position="1"/>
    </location>
</feature>
<organism evidence="2 3">
    <name type="scientific">Pseudolycoriella hygida</name>
    <dbReference type="NCBI Taxonomy" id="35572"/>
    <lineage>
        <taxon>Eukaryota</taxon>
        <taxon>Metazoa</taxon>
        <taxon>Ecdysozoa</taxon>
        <taxon>Arthropoda</taxon>
        <taxon>Hexapoda</taxon>
        <taxon>Insecta</taxon>
        <taxon>Pterygota</taxon>
        <taxon>Neoptera</taxon>
        <taxon>Endopterygota</taxon>
        <taxon>Diptera</taxon>
        <taxon>Nematocera</taxon>
        <taxon>Sciaroidea</taxon>
        <taxon>Sciaridae</taxon>
        <taxon>Pseudolycoriella</taxon>
    </lineage>
</organism>
<feature type="compositionally biased region" description="Low complexity" evidence="1">
    <location>
        <begin position="644"/>
        <end position="653"/>
    </location>
</feature>
<feature type="region of interest" description="Disordered" evidence="1">
    <location>
        <begin position="436"/>
        <end position="503"/>
    </location>
</feature>
<evidence type="ECO:0000313" key="2">
    <source>
        <dbReference type="EMBL" id="KAJ6626132.1"/>
    </source>
</evidence>